<evidence type="ECO:0000256" key="3">
    <source>
        <dbReference type="ARBA" id="ARBA00022771"/>
    </source>
</evidence>
<dbReference type="Pfam" id="PF01412">
    <property type="entry name" value="ArfGap"/>
    <property type="match status" value="1"/>
</dbReference>
<dbReference type="EMBL" id="KV427666">
    <property type="protein sequence ID" value="KZT01345.1"/>
    <property type="molecule type" value="Genomic_DNA"/>
</dbReference>
<dbReference type="GeneID" id="63819682"/>
<reference evidence="8 9" key="1">
    <citation type="journal article" date="2016" name="Mol. Biol. Evol.">
        <title>Comparative Genomics of Early-Diverging Mushroom-Forming Fungi Provides Insights into the Origins of Lignocellulose Decay Capabilities.</title>
        <authorList>
            <person name="Nagy L.G."/>
            <person name="Riley R."/>
            <person name="Tritt A."/>
            <person name="Adam C."/>
            <person name="Daum C."/>
            <person name="Floudas D."/>
            <person name="Sun H."/>
            <person name="Yadav J.S."/>
            <person name="Pangilinan J."/>
            <person name="Larsson K.H."/>
            <person name="Matsuura K."/>
            <person name="Barry K."/>
            <person name="Labutti K."/>
            <person name="Kuo R."/>
            <person name="Ohm R.A."/>
            <person name="Bhattacharya S.S."/>
            <person name="Shirouzu T."/>
            <person name="Yoshinaga Y."/>
            <person name="Martin F.M."/>
            <person name="Grigoriev I.V."/>
            <person name="Hibbett D.S."/>
        </authorList>
    </citation>
    <scope>NUCLEOTIDE SEQUENCE [LARGE SCALE GENOMIC DNA]</scope>
    <source>
        <strain evidence="8 9">93-53</strain>
    </source>
</reference>
<keyword evidence="4" id="KW-0862">Zinc</keyword>
<evidence type="ECO:0000313" key="8">
    <source>
        <dbReference type="EMBL" id="KZT01345.1"/>
    </source>
</evidence>
<protein>
    <submittedName>
        <fullName evidence="8">ArfGap-domain-containing protein</fullName>
    </submittedName>
</protein>
<dbReference type="STRING" id="1314785.A0A165BN61"/>
<dbReference type="PROSITE" id="PS50115">
    <property type="entry name" value="ARFGAP"/>
    <property type="match status" value="1"/>
</dbReference>
<dbReference type="PRINTS" id="PR00405">
    <property type="entry name" value="REVINTRACTNG"/>
</dbReference>
<dbReference type="FunFam" id="1.10.220.150:FF:000009">
    <property type="entry name" value="stromal membrane-associated protein 1 isoform X1"/>
    <property type="match status" value="1"/>
</dbReference>
<feature type="region of interest" description="Disordered" evidence="6">
    <location>
        <begin position="223"/>
        <end position="266"/>
    </location>
</feature>
<dbReference type="OrthoDB" id="10266696at2759"/>
<dbReference type="GO" id="GO:0005737">
    <property type="term" value="C:cytoplasm"/>
    <property type="evidence" value="ECO:0007669"/>
    <property type="project" value="TreeGrafter"/>
</dbReference>
<dbReference type="InterPro" id="IPR038508">
    <property type="entry name" value="ArfGAP_dom_sf"/>
</dbReference>
<accession>A0A165BN61</accession>
<dbReference type="PANTHER" id="PTHR45705:SF1">
    <property type="entry name" value="FI20236P1"/>
    <property type="match status" value="1"/>
</dbReference>
<feature type="domain" description="Arf-GAP" evidence="7">
    <location>
        <begin position="14"/>
        <end position="137"/>
    </location>
</feature>
<evidence type="ECO:0000256" key="5">
    <source>
        <dbReference type="PROSITE-ProRule" id="PRU00288"/>
    </source>
</evidence>
<evidence type="ECO:0000259" key="7">
    <source>
        <dbReference type="PROSITE" id="PS50115"/>
    </source>
</evidence>
<feature type="compositionally biased region" description="Low complexity" evidence="6">
    <location>
        <begin position="240"/>
        <end position="265"/>
    </location>
</feature>
<keyword evidence="3 5" id="KW-0863">Zinc-finger</keyword>
<evidence type="ECO:0000256" key="6">
    <source>
        <dbReference type="SAM" id="MobiDB-lite"/>
    </source>
</evidence>
<proteinExistence type="predicted"/>
<dbReference type="InParanoid" id="A0A165BN61"/>
<dbReference type="FunCoup" id="A0A165BN61">
    <property type="interactions" value="306"/>
</dbReference>
<dbReference type="CDD" id="cd08204">
    <property type="entry name" value="ArfGap"/>
    <property type="match status" value="1"/>
</dbReference>
<dbReference type="Gene3D" id="1.10.220.150">
    <property type="entry name" value="Arf GTPase activating protein"/>
    <property type="match status" value="1"/>
</dbReference>
<organism evidence="8 9">
    <name type="scientific">Laetiporus sulphureus 93-53</name>
    <dbReference type="NCBI Taxonomy" id="1314785"/>
    <lineage>
        <taxon>Eukaryota</taxon>
        <taxon>Fungi</taxon>
        <taxon>Dikarya</taxon>
        <taxon>Basidiomycota</taxon>
        <taxon>Agaricomycotina</taxon>
        <taxon>Agaricomycetes</taxon>
        <taxon>Polyporales</taxon>
        <taxon>Laetiporus</taxon>
    </lineage>
</organism>
<name>A0A165BN61_9APHY</name>
<evidence type="ECO:0000256" key="4">
    <source>
        <dbReference type="ARBA" id="ARBA00022833"/>
    </source>
</evidence>
<dbReference type="InterPro" id="IPR001164">
    <property type="entry name" value="ArfGAP_dom"/>
</dbReference>
<dbReference type="Proteomes" id="UP000076871">
    <property type="component" value="Unassembled WGS sequence"/>
</dbReference>
<keyword evidence="2" id="KW-0479">Metal-binding</keyword>
<gene>
    <name evidence="8" type="ORF">LAESUDRAFT_486333</name>
</gene>
<dbReference type="RefSeq" id="XP_040759085.1">
    <property type="nucleotide sequence ID" value="XM_040902651.1"/>
</dbReference>
<dbReference type="InterPro" id="IPR051718">
    <property type="entry name" value="ARF_GTPase-activating"/>
</dbReference>
<dbReference type="PANTHER" id="PTHR45705">
    <property type="entry name" value="FI20236P1"/>
    <property type="match status" value="1"/>
</dbReference>
<dbReference type="GO" id="GO:0005096">
    <property type="term" value="F:GTPase activator activity"/>
    <property type="evidence" value="ECO:0007669"/>
    <property type="project" value="UniProtKB-KW"/>
</dbReference>
<dbReference type="GO" id="GO:0008270">
    <property type="term" value="F:zinc ion binding"/>
    <property type="evidence" value="ECO:0007669"/>
    <property type="project" value="UniProtKB-KW"/>
</dbReference>
<dbReference type="AlphaFoldDB" id="A0A165BN61"/>
<sequence length="506" mass="54359">MSHGLNKITVERNQRAVLELASQPGNDVCADCKARNPRWASHNLGIFICMNCASVHRKIGTHISKVKSLTMDMWTKEQVEVMRSTGNIKSNAYFNSDERRNPPPTNMVDAERDSELEKYIRAKYEYKLFISRSVQAAALLGPSQSSTSRLAHVPPIRSQTVPALPISTSSPLSSTPPPLPPKTTVAEQMPATNNFNFPSATMSPPQCRPVSQPVVNASSPFNLQQQAPSTSTSTWDPFKSLQTSTPTSSLPLQYTPSPTSLSTSTASRPFQATVTQGAAATNPYSSLSGASTTPFASSLSMNNLSGHTPSTIGRSMSLSTGLQVNNTMGYQNVNPFQNAQTGAGFSAPVLTPGTAPRPNPFAQQAFTGSTSGMGGLAMQMQTQPSMPFTTSTYASQSSPFGQPVSQQSQGQLQMQMPSTSSMFQPQSTSQMQMQMPMPANPFVQLQQQQQQQVHTPFATQPPFTMGTPSPFGQPQMQQQQTPGAFNPFAAGAGWQGGFAGQQRNGM</sequence>
<dbReference type="SMART" id="SM00105">
    <property type="entry name" value="ArfGap"/>
    <property type="match status" value="1"/>
</dbReference>
<evidence type="ECO:0000256" key="1">
    <source>
        <dbReference type="ARBA" id="ARBA00022468"/>
    </source>
</evidence>
<feature type="compositionally biased region" description="Polar residues" evidence="6">
    <location>
        <begin position="223"/>
        <end position="235"/>
    </location>
</feature>
<dbReference type="InterPro" id="IPR037278">
    <property type="entry name" value="ARFGAP/RecO"/>
</dbReference>
<keyword evidence="1" id="KW-0343">GTPase activation</keyword>
<evidence type="ECO:0000256" key="2">
    <source>
        <dbReference type="ARBA" id="ARBA00022723"/>
    </source>
</evidence>
<keyword evidence="9" id="KW-1185">Reference proteome</keyword>
<dbReference type="SUPFAM" id="SSF57863">
    <property type="entry name" value="ArfGap/RecO-like zinc finger"/>
    <property type="match status" value="1"/>
</dbReference>
<evidence type="ECO:0000313" key="9">
    <source>
        <dbReference type="Proteomes" id="UP000076871"/>
    </source>
</evidence>